<dbReference type="NCBIfam" id="TIGR01026">
    <property type="entry name" value="fliI_yscN"/>
    <property type="match status" value="1"/>
</dbReference>
<keyword evidence="4" id="KW-0547">Nucleotide-binding</keyword>
<evidence type="ECO:0000259" key="11">
    <source>
        <dbReference type="SMART" id="SM00382"/>
    </source>
</evidence>
<accession>A0ABQ1FP79</accession>
<gene>
    <name evidence="12" type="primary">bscN</name>
    <name evidence="12" type="ORF">GCM10010981_09630</name>
</gene>
<dbReference type="SMART" id="SM00382">
    <property type="entry name" value="AAA"/>
    <property type="match status" value="1"/>
</dbReference>
<evidence type="ECO:0000256" key="5">
    <source>
        <dbReference type="ARBA" id="ARBA00022840"/>
    </source>
</evidence>
<dbReference type="InterPro" id="IPR000194">
    <property type="entry name" value="ATPase_F1/V1/A1_a/bsu_nucl-bd"/>
</dbReference>
<dbReference type="Gene3D" id="3.40.50.12240">
    <property type="match status" value="1"/>
</dbReference>
<feature type="domain" description="AAA+ ATPase" evidence="11">
    <location>
        <begin position="156"/>
        <end position="309"/>
    </location>
</feature>
<dbReference type="SUPFAM" id="SSF52540">
    <property type="entry name" value="P-loop containing nucleoside triphosphate hydrolases"/>
    <property type="match status" value="1"/>
</dbReference>
<dbReference type="InterPro" id="IPR003593">
    <property type="entry name" value="AAA+_ATPase"/>
</dbReference>
<comment type="subcellular location">
    <subcellularLocation>
        <location evidence="1">Cytoplasm</location>
    </subcellularLocation>
</comment>
<protein>
    <recommendedName>
        <fullName evidence="9">protein-secreting ATPase</fullName>
        <ecNumber evidence="9">7.4.2.8</ecNumber>
    </recommendedName>
</protein>
<name>A0ABQ1FP79_9GAMM</name>
<dbReference type="InterPro" id="IPR020003">
    <property type="entry name" value="ATPase_a/bsu_AS"/>
</dbReference>
<sequence length="438" mass="46514">MTSTPDSHGYALPTSPVQKGGKIVSIVGTLIKVIGVHLRIGDLCRMYSAPGNFELLGEVVGLDNGQAIVMPLGPMIGLSPTTIVEATGSSLLIPASDALMGRVVDGFCRPLDQRPLSVPRTFSVIGAIPSPLSRPVIHQPFITGVRAIDALLTSGVGQRVGIFAPAGVGKTSLLSMLASFADVDAVVVALIGERGREVQEFIERGLGAKAFEHSVVVVATSDRPAAERIKAAHTASAIAEGFRAQGKRVLLLLDSLTRFARALREVGLAAGEPPARRGFPPSVFSALPGLLERSGCDEFGSITAFYTVLAEDEDGGDPVCEEARSLLDGHIVLSSEIAASGQYPAIDILASKSRVMQGVCDRQHIAMAGLVRKWMAEYKKSELLIRLGEYKEGIDRELDEAVNQRPSINQLLRQSSDDFSAWDETMALLRGITGDPPS</sequence>
<organism evidence="12 13">
    <name type="scientific">Dyella nitratireducens</name>
    <dbReference type="NCBI Taxonomy" id="1849580"/>
    <lineage>
        <taxon>Bacteria</taxon>
        <taxon>Pseudomonadati</taxon>
        <taxon>Pseudomonadota</taxon>
        <taxon>Gammaproteobacteria</taxon>
        <taxon>Lysobacterales</taxon>
        <taxon>Rhodanobacteraceae</taxon>
        <taxon>Dyella</taxon>
    </lineage>
</organism>
<comment type="catalytic activity">
    <reaction evidence="10">
        <text>ATP + H2O + cellular proteinSide 1 = ADP + phosphate + cellular proteinSide 2.</text>
        <dbReference type="EC" id="7.4.2.8"/>
    </reaction>
</comment>
<dbReference type="CDD" id="cd01136">
    <property type="entry name" value="ATPase_flagellum-secretory_path_III"/>
    <property type="match status" value="1"/>
</dbReference>
<evidence type="ECO:0000313" key="12">
    <source>
        <dbReference type="EMBL" id="GGA23390.1"/>
    </source>
</evidence>
<evidence type="ECO:0000313" key="13">
    <source>
        <dbReference type="Proteomes" id="UP000620046"/>
    </source>
</evidence>
<dbReference type="Pfam" id="PF00006">
    <property type="entry name" value="ATP-synt_ab"/>
    <property type="match status" value="1"/>
</dbReference>
<dbReference type="InterPro" id="IPR005714">
    <property type="entry name" value="ATPase_T3SS_FliI/YscN"/>
</dbReference>
<dbReference type="Pfam" id="PF18269">
    <property type="entry name" value="T3SS_ATPase_C"/>
    <property type="match status" value="1"/>
</dbReference>
<dbReference type="Proteomes" id="UP000620046">
    <property type="component" value="Unassembled WGS sequence"/>
</dbReference>
<keyword evidence="2" id="KW-0813">Transport</keyword>
<evidence type="ECO:0000256" key="10">
    <source>
        <dbReference type="ARBA" id="ARBA00034006"/>
    </source>
</evidence>
<dbReference type="PANTHER" id="PTHR15184">
    <property type="entry name" value="ATP SYNTHASE"/>
    <property type="match status" value="1"/>
</dbReference>
<comment type="caution">
    <text evidence="12">The sequence shown here is derived from an EMBL/GenBank/DDBJ whole genome shotgun (WGS) entry which is preliminary data.</text>
</comment>
<evidence type="ECO:0000256" key="1">
    <source>
        <dbReference type="ARBA" id="ARBA00004496"/>
    </source>
</evidence>
<dbReference type="InterPro" id="IPR004100">
    <property type="entry name" value="ATPase_F1/V1/A1_a/bsu_N"/>
</dbReference>
<reference evidence="13" key="1">
    <citation type="journal article" date="2019" name="Int. J. Syst. Evol. Microbiol.">
        <title>The Global Catalogue of Microorganisms (GCM) 10K type strain sequencing project: providing services to taxonomists for standard genome sequencing and annotation.</title>
        <authorList>
            <consortium name="The Broad Institute Genomics Platform"/>
            <consortium name="The Broad Institute Genome Sequencing Center for Infectious Disease"/>
            <person name="Wu L."/>
            <person name="Ma J."/>
        </authorList>
    </citation>
    <scope>NUCLEOTIDE SEQUENCE [LARGE SCALE GENOMIC DNA]</scope>
    <source>
        <strain evidence="13">CGMCC 1.15439</strain>
    </source>
</reference>
<dbReference type="PROSITE" id="PS00152">
    <property type="entry name" value="ATPASE_ALPHA_BETA"/>
    <property type="match status" value="1"/>
</dbReference>
<dbReference type="Pfam" id="PF02874">
    <property type="entry name" value="ATP-synt_ab_N"/>
    <property type="match status" value="1"/>
</dbReference>
<evidence type="ECO:0000256" key="7">
    <source>
        <dbReference type="ARBA" id="ARBA00022967"/>
    </source>
</evidence>
<keyword evidence="3" id="KW-0963">Cytoplasm</keyword>
<proteinExistence type="inferred from homology"/>
<evidence type="ECO:0000256" key="2">
    <source>
        <dbReference type="ARBA" id="ARBA00022448"/>
    </source>
</evidence>
<dbReference type="InterPro" id="IPR040627">
    <property type="entry name" value="T3SS_ATPase_C"/>
</dbReference>
<dbReference type="RefSeq" id="WP_188793100.1">
    <property type="nucleotide sequence ID" value="NZ_BMJA01000001.1"/>
</dbReference>
<evidence type="ECO:0000256" key="9">
    <source>
        <dbReference type="ARBA" id="ARBA00024382"/>
    </source>
</evidence>
<keyword evidence="5" id="KW-0067">ATP-binding</keyword>
<comment type="similarity">
    <text evidence="8">Belongs to the ATPase alpha/beta chains family. T3SS ATPase subfamily.</text>
</comment>
<keyword evidence="6" id="KW-0653">Protein transport</keyword>
<keyword evidence="13" id="KW-1185">Reference proteome</keyword>
<dbReference type="InterPro" id="IPR027417">
    <property type="entry name" value="P-loop_NTPase"/>
</dbReference>
<evidence type="ECO:0000256" key="4">
    <source>
        <dbReference type="ARBA" id="ARBA00022741"/>
    </source>
</evidence>
<evidence type="ECO:0000256" key="3">
    <source>
        <dbReference type="ARBA" id="ARBA00022490"/>
    </source>
</evidence>
<dbReference type="PANTHER" id="PTHR15184:SF9">
    <property type="entry name" value="SPI-1 TYPE 3 SECRETION SYSTEM ATPASE"/>
    <property type="match status" value="1"/>
</dbReference>
<keyword evidence="7" id="KW-1278">Translocase</keyword>
<dbReference type="EMBL" id="BMJA01000001">
    <property type="protein sequence ID" value="GGA23390.1"/>
    <property type="molecule type" value="Genomic_DNA"/>
</dbReference>
<evidence type="ECO:0000256" key="6">
    <source>
        <dbReference type="ARBA" id="ARBA00022927"/>
    </source>
</evidence>
<evidence type="ECO:0000256" key="8">
    <source>
        <dbReference type="ARBA" id="ARBA00024342"/>
    </source>
</evidence>
<dbReference type="EC" id="7.4.2.8" evidence="9"/>
<dbReference type="InterPro" id="IPR050053">
    <property type="entry name" value="ATPase_alpha/beta_chains"/>
</dbReference>